<evidence type="ECO:0000256" key="1">
    <source>
        <dbReference type="PIRSR" id="PIRSR634015-3"/>
    </source>
</evidence>
<dbReference type="Proteomes" id="UP000030762">
    <property type="component" value="Unassembled WGS sequence"/>
</dbReference>
<keyword evidence="2" id="KW-1133">Transmembrane helix</keyword>
<dbReference type="GO" id="GO:0005829">
    <property type="term" value="C:cytosol"/>
    <property type="evidence" value="ECO:0007669"/>
    <property type="project" value="TreeGrafter"/>
</dbReference>
<dbReference type="GO" id="GO:0008270">
    <property type="term" value="F:zinc ion binding"/>
    <property type="evidence" value="ECO:0007669"/>
    <property type="project" value="InterPro"/>
</dbReference>
<dbReference type="VEuPathDB" id="FungiDB:SDRG_09651"/>
<dbReference type="STRING" id="1156394.T0RRE4"/>
<evidence type="ECO:0000313" key="4">
    <source>
        <dbReference type="EMBL" id="EQC32677.1"/>
    </source>
</evidence>
<dbReference type="AlphaFoldDB" id="T0RRE4"/>
<proteinExistence type="predicted"/>
<dbReference type="SUPFAM" id="SSF63737">
    <property type="entry name" value="Leukotriene A4 hydrolase N-terminal domain"/>
    <property type="match status" value="1"/>
</dbReference>
<dbReference type="InterPro" id="IPR027268">
    <property type="entry name" value="Peptidase_M4/M1_CTD_sf"/>
</dbReference>
<dbReference type="InParanoid" id="T0RRE4"/>
<keyword evidence="2" id="KW-0812">Transmembrane</keyword>
<sequence>MESEDWSSVASAVHAALPEGAYSHLHWAATVDFDQRVVHATATYTLAVAPTNGLVPLEVNGLAIRAVRINGAESATQVVANPVPSGHSMLLINLPPNTLAPFTIAISYSTAPNGLACHWLDDTKSSDGGTWLVTQSYPSYASALLPIPAALCMKYPYTAEITTLSSTIAVVSAPTRGAAPTLAENGMQTWTYRQTLPVPSHALALVVAPMELFSLAPQMSTLFATEDIEIEATFDAVSQLPLHLELAEALTGHEFVWSELNIVIVPAEFCFQTALYPCLVVTTQTCLTRSLLVESVARHWLSFLAPHETWHDVWLSEGWAKYLWLELLKQLDGSEVETTELVWSGYNQLCHAFDTESPANTRLRMDHHSMDRFSVIAREKGYLCLLALQAMVGKDTFDFFVSAYISGFETGSVTSEEFKMYCEEYFTLVEDIPLSIEWEHWYHALVDLPTPSSIAQWLGQPVDPVLTMELSQVTYDELSDGQKRLVLESLFLKGSCDFNAVNEWSQNEFASQPQWHALWTRLHIRHRAWKVDDPTTLPRLVTFVSSLVNVYTICDVLAEIQNYYGMNVLMDVWEGCKEAKTTGEPYHPVVLQRVAALLPPPSPVLAPVAPLEPIDDGNDEPAPLEKLDLDAPVVVAAAPKDRSLTKPKRFKKDTGSAQWMAVALGVCVVGLGVGINWLSKKR</sequence>
<dbReference type="PANTHER" id="PTHR45726:SF3">
    <property type="entry name" value="LEUKOTRIENE A-4 HYDROLASE"/>
    <property type="match status" value="1"/>
</dbReference>
<evidence type="ECO:0000256" key="2">
    <source>
        <dbReference type="SAM" id="Phobius"/>
    </source>
</evidence>
<protein>
    <recommendedName>
        <fullName evidence="3">Peptidase M1 membrane alanine aminopeptidase domain-containing protein</fullName>
    </recommendedName>
</protein>
<feature type="domain" description="Peptidase M1 membrane alanine aminopeptidase" evidence="3">
    <location>
        <begin position="296"/>
        <end position="424"/>
    </location>
</feature>
<dbReference type="PANTHER" id="PTHR45726">
    <property type="entry name" value="LEUKOTRIENE A-4 HYDROLASE"/>
    <property type="match status" value="1"/>
</dbReference>
<comment type="cofactor">
    <cofactor evidence="1">
        <name>Zn(2+)</name>
        <dbReference type="ChEBI" id="CHEBI:29105"/>
    </cofactor>
    <text evidence="1">Binds 1 zinc ion per subunit.</text>
</comment>
<name>T0RRE4_SAPDV</name>
<dbReference type="SUPFAM" id="SSF55486">
    <property type="entry name" value="Metalloproteases ('zincins'), catalytic domain"/>
    <property type="match status" value="1"/>
</dbReference>
<dbReference type="Gene3D" id="2.60.40.1730">
    <property type="entry name" value="tricorn interacting facor f3 domain"/>
    <property type="match status" value="1"/>
</dbReference>
<accession>T0RRE4</accession>
<keyword evidence="1" id="KW-0862">Zinc</keyword>
<dbReference type="OrthoDB" id="79562at2759"/>
<dbReference type="InterPro" id="IPR014782">
    <property type="entry name" value="Peptidase_M1_dom"/>
</dbReference>
<evidence type="ECO:0000259" key="3">
    <source>
        <dbReference type="Pfam" id="PF01433"/>
    </source>
</evidence>
<reference evidence="4 5" key="1">
    <citation type="submission" date="2012-04" db="EMBL/GenBank/DDBJ databases">
        <title>The Genome Sequence of Saprolegnia declina VS20.</title>
        <authorList>
            <consortium name="The Broad Institute Genome Sequencing Platform"/>
            <person name="Russ C."/>
            <person name="Nusbaum C."/>
            <person name="Tyler B."/>
            <person name="van West P."/>
            <person name="Dieguez-Uribeondo J."/>
            <person name="de Bruijn I."/>
            <person name="Tripathy S."/>
            <person name="Jiang R."/>
            <person name="Young S.K."/>
            <person name="Zeng Q."/>
            <person name="Gargeya S."/>
            <person name="Fitzgerald M."/>
            <person name="Haas B."/>
            <person name="Abouelleil A."/>
            <person name="Alvarado L."/>
            <person name="Arachchi H.M."/>
            <person name="Berlin A."/>
            <person name="Chapman S.B."/>
            <person name="Goldberg J."/>
            <person name="Griggs A."/>
            <person name="Gujja S."/>
            <person name="Hansen M."/>
            <person name="Howarth C."/>
            <person name="Imamovic A."/>
            <person name="Larimer J."/>
            <person name="McCowen C."/>
            <person name="Montmayeur A."/>
            <person name="Murphy C."/>
            <person name="Neiman D."/>
            <person name="Pearson M."/>
            <person name="Priest M."/>
            <person name="Roberts A."/>
            <person name="Saif S."/>
            <person name="Shea T."/>
            <person name="Sisk P."/>
            <person name="Sykes S."/>
            <person name="Wortman J."/>
            <person name="Nusbaum C."/>
            <person name="Birren B."/>
        </authorList>
    </citation>
    <scope>NUCLEOTIDE SEQUENCE [LARGE SCALE GENOMIC DNA]</scope>
    <source>
        <strain evidence="4 5">VS20</strain>
    </source>
</reference>
<feature type="transmembrane region" description="Helical" evidence="2">
    <location>
        <begin position="659"/>
        <end position="678"/>
    </location>
</feature>
<dbReference type="InterPro" id="IPR042097">
    <property type="entry name" value="Aminopeptidase_N-like_N_sf"/>
</dbReference>
<keyword evidence="5" id="KW-1185">Reference proteome</keyword>
<gene>
    <name evidence="4" type="ORF">SDRG_09651</name>
</gene>
<dbReference type="EMBL" id="JH767162">
    <property type="protein sequence ID" value="EQC32677.1"/>
    <property type="molecule type" value="Genomic_DNA"/>
</dbReference>
<keyword evidence="1" id="KW-0479">Metal-binding</keyword>
<dbReference type="Gene3D" id="1.10.390.10">
    <property type="entry name" value="Neutral Protease Domain 2"/>
    <property type="match status" value="1"/>
</dbReference>
<dbReference type="GeneID" id="19950378"/>
<dbReference type="eggNOG" id="KOG1047">
    <property type="taxonomic scope" value="Eukaryota"/>
</dbReference>
<dbReference type="InterPro" id="IPR034015">
    <property type="entry name" value="M1_LTA4H"/>
</dbReference>
<dbReference type="GO" id="GO:0008237">
    <property type="term" value="F:metallopeptidase activity"/>
    <property type="evidence" value="ECO:0007669"/>
    <property type="project" value="InterPro"/>
</dbReference>
<organism evidence="4 5">
    <name type="scientific">Saprolegnia diclina (strain VS20)</name>
    <dbReference type="NCBI Taxonomy" id="1156394"/>
    <lineage>
        <taxon>Eukaryota</taxon>
        <taxon>Sar</taxon>
        <taxon>Stramenopiles</taxon>
        <taxon>Oomycota</taxon>
        <taxon>Saprolegniomycetes</taxon>
        <taxon>Saprolegniales</taxon>
        <taxon>Saprolegniaceae</taxon>
        <taxon>Saprolegnia</taxon>
    </lineage>
</organism>
<feature type="binding site" evidence="1">
    <location>
        <position position="317"/>
    </location>
    <ligand>
        <name>Zn(2+)</name>
        <dbReference type="ChEBI" id="CHEBI:29105"/>
        <note>catalytic</note>
    </ligand>
</feature>
<evidence type="ECO:0000313" key="5">
    <source>
        <dbReference type="Proteomes" id="UP000030762"/>
    </source>
</evidence>
<keyword evidence="2" id="KW-0472">Membrane</keyword>
<dbReference type="RefSeq" id="XP_008613821.1">
    <property type="nucleotide sequence ID" value="XM_008615599.1"/>
</dbReference>
<dbReference type="Pfam" id="PF01433">
    <property type="entry name" value="Peptidase_M1"/>
    <property type="match status" value="1"/>
</dbReference>